<dbReference type="EMBL" id="MN803438">
    <property type="protein sequence ID" value="QHR78459.1"/>
    <property type="molecule type" value="Genomic_DNA"/>
</dbReference>
<reference evidence="2" key="1">
    <citation type="journal article" date="2020" name="Arch. Virol.">
        <title>Complete genome sequence and analysis of a novel lymphocystivirus detected in whitemouth croaker (Micropogonias furnieri): lymphocystis disease virus 4.</title>
        <authorList>
            <person name="Doszpoly A."/>
            <person name="Kajan G.L."/>
            <person name="Puentes R."/>
            <person name="Perretta A."/>
        </authorList>
    </citation>
    <scope>NUCLEOTIDE SEQUENCE</scope>
    <source>
        <strain evidence="2">LCDV-WC</strain>
    </source>
</reference>
<dbReference type="InterPro" id="IPR000719">
    <property type="entry name" value="Prot_kinase_dom"/>
</dbReference>
<dbReference type="PROSITE" id="PS00108">
    <property type="entry name" value="PROTEIN_KINASE_ST"/>
    <property type="match status" value="1"/>
</dbReference>
<protein>
    <recommendedName>
        <fullName evidence="1">Protein kinase domain-containing protein</fullName>
    </recommendedName>
</protein>
<dbReference type="KEGG" id="vg:65103226"/>
<feature type="domain" description="Protein kinase" evidence="1">
    <location>
        <begin position="47"/>
        <end position="426"/>
    </location>
</feature>
<dbReference type="Proteomes" id="UP000678193">
    <property type="component" value="Segment"/>
</dbReference>
<dbReference type="RefSeq" id="YP_010087893.1">
    <property type="nucleotide sequence ID" value="NC_055603.1"/>
</dbReference>
<dbReference type="Gene3D" id="1.10.510.10">
    <property type="entry name" value="Transferase(Phosphotransferase) domain 1"/>
    <property type="match status" value="1"/>
</dbReference>
<dbReference type="InterPro" id="IPR008271">
    <property type="entry name" value="Ser/Thr_kinase_AS"/>
</dbReference>
<name>A0A6B9XL28_9VIRU</name>
<accession>A0A6B9XL28</accession>
<dbReference type="InterPro" id="IPR011009">
    <property type="entry name" value="Kinase-like_dom_sf"/>
</dbReference>
<proteinExistence type="predicted"/>
<dbReference type="PROSITE" id="PS50011">
    <property type="entry name" value="PROTEIN_KINASE_DOM"/>
    <property type="match status" value="1"/>
</dbReference>
<organism evidence="2 3">
    <name type="scientific">Lymphocystis disease virus 4</name>
    <dbReference type="NCBI Taxonomy" id="2704413"/>
    <lineage>
        <taxon>Viruses</taxon>
        <taxon>Varidnaviria</taxon>
        <taxon>Bamfordvirae</taxon>
        <taxon>Nucleocytoviricota</taxon>
        <taxon>Megaviricetes</taxon>
        <taxon>Pimascovirales</taxon>
        <taxon>Pimascovirales incertae sedis</taxon>
        <taxon>Iridoviridae</taxon>
        <taxon>Alphairidovirinae</taxon>
        <taxon>Lymphocystivirus</taxon>
        <taxon>Lymphocystivirus micropogonias1</taxon>
    </lineage>
</organism>
<dbReference type="SUPFAM" id="SSF56112">
    <property type="entry name" value="Protein kinase-like (PK-like)"/>
    <property type="match status" value="1"/>
</dbReference>
<dbReference type="InterPro" id="IPR053235">
    <property type="entry name" value="Ser_Thr_kinase"/>
</dbReference>
<keyword evidence="3" id="KW-1185">Reference proteome</keyword>
<evidence type="ECO:0000313" key="3">
    <source>
        <dbReference type="Proteomes" id="UP000678193"/>
    </source>
</evidence>
<dbReference type="GeneID" id="65103226"/>
<dbReference type="GO" id="GO:0004674">
    <property type="term" value="F:protein serine/threonine kinase activity"/>
    <property type="evidence" value="ECO:0007669"/>
    <property type="project" value="TreeGrafter"/>
</dbReference>
<evidence type="ECO:0000313" key="2">
    <source>
        <dbReference type="EMBL" id="QHR78459.1"/>
    </source>
</evidence>
<dbReference type="PANTHER" id="PTHR24361">
    <property type="entry name" value="MITOGEN-ACTIVATED KINASE KINASE KINASE"/>
    <property type="match status" value="1"/>
</dbReference>
<sequence>MSAELFKVFYKPKEGLCDRVNRYKLLKLELEKTVIDKWKVCVNEDLFDSSIKIDRGSFGDIYKVKFKDIDFILKEVYIAPYMLRKLGLTIGKEWEKHQYPPEAIIGFMTNNILESGEAPNFVYVLGSYFCKPCKVRSICYNLLMEEVQGNLKTLDKPTSNIVNSAVAQLLLGLNVLHKKYGLIHKDIKAENILIKRIHSTGCFRYETTNRVFYVPNEGYIFMLADFGISSSIKSCYAFDAFLGTRNFKIESSGQSIGWGSEAGLEYKLKPFRVKLKPVFSTYKYTVKNLIPNTLINRWTDEKGNVLGDYTENIMSADNLQPDLEIDLNDVDTFPAAEFTGDIQDIIRTFAGGYRYFQPYFEHLGLGETSQKIKDLVTYRNCVDLQTTDGRALKYISADVTTAFLFPEFKTTLTAVIDDFKFSSYNT</sequence>
<dbReference type="SMART" id="SM00220">
    <property type="entry name" value="S_TKc"/>
    <property type="match status" value="1"/>
</dbReference>
<evidence type="ECO:0000259" key="1">
    <source>
        <dbReference type="PROSITE" id="PS50011"/>
    </source>
</evidence>
<dbReference type="GO" id="GO:0005524">
    <property type="term" value="F:ATP binding"/>
    <property type="evidence" value="ECO:0007669"/>
    <property type="project" value="InterPro"/>
</dbReference>
<dbReference type="Pfam" id="PF00069">
    <property type="entry name" value="Pkinase"/>
    <property type="match status" value="1"/>
</dbReference>